<dbReference type="AlphaFoldDB" id="A0A6G1KU14"/>
<proteinExistence type="predicted"/>
<accession>A0A6G1KU14</accession>
<dbReference type="PANTHER" id="PTHR35186">
    <property type="entry name" value="ANK_REP_REGION DOMAIN-CONTAINING PROTEIN"/>
    <property type="match status" value="1"/>
</dbReference>
<gene>
    <name evidence="1" type="ORF">EJ03DRAFT_35715</name>
</gene>
<reference evidence="1" key="1">
    <citation type="journal article" date="2020" name="Stud. Mycol.">
        <title>101 Dothideomycetes genomes: a test case for predicting lifestyles and emergence of pathogens.</title>
        <authorList>
            <person name="Haridas S."/>
            <person name="Albert R."/>
            <person name="Binder M."/>
            <person name="Bloem J."/>
            <person name="Labutti K."/>
            <person name="Salamov A."/>
            <person name="Andreopoulos B."/>
            <person name="Baker S."/>
            <person name="Barry K."/>
            <person name="Bills G."/>
            <person name="Bluhm B."/>
            <person name="Cannon C."/>
            <person name="Castanera R."/>
            <person name="Culley D."/>
            <person name="Daum C."/>
            <person name="Ezra D."/>
            <person name="Gonzalez J."/>
            <person name="Henrissat B."/>
            <person name="Kuo A."/>
            <person name="Liang C."/>
            <person name="Lipzen A."/>
            <person name="Lutzoni F."/>
            <person name="Magnuson J."/>
            <person name="Mondo S."/>
            <person name="Nolan M."/>
            <person name="Ohm R."/>
            <person name="Pangilinan J."/>
            <person name="Park H.-J."/>
            <person name="Ramirez L."/>
            <person name="Alfaro M."/>
            <person name="Sun H."/>
            <person name="Tritt A."/>
            <person name="Yoshinaga Y."/>
            <person name="Zwiers L.-H."/>
            <person name="Turgeon B."/>
            <person name="Goodwin S."/>
            <person name="Spatafora J."/>
            <person name="Crous P."/>
            <person name="Grigoriev I."/>
        </authorList>
    </citation>
    <scope>NUCLEOTIDE SEQUENCE</scope>
    <source>
        <strain evidence="1">CBS 116005</strain>
    </source>
</reference>
<organism evidence="1 2">
    <name type="scientific">Teratosphaeria nubilosa</name>
    <dbReference type="NCBI Taxonomy" id="161662"/>
    <lineage>
        <taxon>Eukaryota</taxon>
        <taxon>Fungi</taxon>
        <taxon>Dikarya</taxon>
        <taxon>Ascomycota</taxon>
        <taxon>Pezizomycotina</taxon>
        <taxon>Dothideomycetes</taxon>
        <taxon>Dothideomycetidae</taxon>
        <taxon>Mycosphaerellales</taxon>
        <taxon>Teratosphaeriaceae</taxon>
        <taxon>Teratosphaeria</taxon>
    </lineage>
</organism>
<sequence length="496" mass="56830">MSGIEVVGLVLDAIPIAVWALERSKTVGLWRRFELTYARLSNRFKVGRVLFRQHLVRLLRPLFRQDTDDLESLLEEASSGDWSRWLPQVNENDDVASRLEQRLGGAYETYMSVLRELMKEMVHMWMCLQGDDLGFQQYVVDRLRNLPAFSTRLACSAIKHQRHRASLSLRHASVDEHPQRIEHHNTKLRRLLSGAEKAVETNFEDDQPDAKPDWQGLLTFWEPNRVAPTDQASRRRSDAGMRVAFVEGERSLCAVALRAGQGITRQLNRPVSHCKLLRRSRADGSYGNLYWVLDRYPYTVLTQEPTPSLSSKHLALSKVLELKEEARPSRVERLRLALAITTSYLRLYSAAWIAPYLLDNCVQVAFENAAVDHKLMPFVEAPFNVDGEHSRPSGEACQDLAILFIQLCFGRRIQHTQHWKEVVRYESKEQRRLAISQAIHDWALSVSAEAGPLYQQAVDWCLERPSGIKGGQAWRHSFAQTVVLPLQKCCRSLEGQ</sequence>
<name>A0A6G1KU14_9PEZI</name>
<keyword evidence="2" id="KW-1185">Reference proteome</keyword>
<evidence type="ECO:0000313" key="2">
    <source>
        <dbReference type="Proteomes" id="UP000799436"/>
    </source>
</evidence>
<dbReference type="Proteomes" id="UP000799436">
    <property type="component" value="Unassembled WGS sequence"/>
</dbReference>
<evidence type="ECO:0000313" key="1">
    <source>
        <dbReference type="EMBL" id="KAF2764163.1"/>
    </source>
</evidence>
<dbReference type="EMBL" id="ML995936">
    <property type="protein sequence ID" value="KAF2764163.1"/>
    <property type="molecule type" value="Genomic_DNA"/>
</dbReference>
<dbReference type="OrthoDB" id="3565018at2759"/>
<protein>
    <submittedName>
        <fullName evidence="1">Uncharacterized protein</fullName>
    </submittedName>
</protein>
<dbReference type="PANTHER" id="PTHR35186:SF4">
    <property type="entry name" value="PRION-INHIBITION AND PROPAGATION HELO DOMAIN-CONTAINING PROTEIN"/>
    <property type="match status" value="1"/>
</dbReference>